<evidence type="ECO:0000313" key="2">
    <source>
        <dbReference type="Proteomes" id="UP001146120"/>
    </source>
</evidence>
<comment type="caution">
    <text evidence="1">The sequence shown here is derived from an EMBL/GenBank/DDBJ whole genome shotgun (WGS) entry which is preliminary data.</text>
</comment>
<dbReference type="AlphaFoldDB" id="A0AAV2ZG30"/>
<name>A0AAV2ZG30_9STRA</name>
<sequence>MQAEVDRQAIADLSTTGEPIWAVVRVMFYQSHDNTPQVGLTRDQVLQRLYRTRRQHFGGGVYGRIEQPPEHNKFEHLIRWAHPALLRLFKHRNATVFADGTFRRVPPGFYQCLIFMVHDRGSNCYVSVLYARCASKTSDM</sequence>
<dbReference type="EMBL" id="DAKRPA010000006">
    <property type="protein sequence ID" value="DBA04710.1"/>
    <property type="molecule type" value="Genomic_DNA"/>
</dbReference>
<reference evidence="1" key="2">
    <citation type="journal article" date="2023" name="Microbiol Resour">
        <title>Decontamination and Annotation of the Draft Genome Sequence of the Oomycete Lagenidium giganteum ARSEF 373.</title>
        <authorList>
            <person name="Morgan W.R."/>
            <person name="Tartar A."/>
        </authorList>
    </citation>
    <scope>NUCLEOTIDE SEQUENCE</scope>
    <source>
        <strain evidence="1">ARSEF 373</strain>
    </source>
</reference>
<keyword evidence="2" id="KW-1185">Reference proteome</keyword>
<dbReference type="Proteomes" id="UP001146120">
    <property type="component" value="Unassembled WGS sequence"/>
</dbReference>
<reference evidence="1" key="1">
    <citation type="submission" date="2022-11" db="EMBL/GenBank/DDBJ databases">
        <authorList>
            <person name="Morgan W.R."/>
            <person name="Tartar A."/>
        </authorList>
    </citation>
    <scope>NUCLEOTIDE SEQUENCE</scope>
    <source>
        <strain evidence="1">ARSEF 373</strain>
    </source>
</reference>
<gene>
    <name evidence="1" type="ORF">N0F65_012293</name>
</gene>
<organism evidence="1 2">
    <name type="scientific">Lagenidium giganteum</name>
    <dbReference type="NCBI Taxonomy" id="4803"/>
    <lineage>
        <taxon>Eukaryota</taxon>
        <taxon>Sar</taxon>
        <taxon>Stramenopiles</taxon>
        <taxon>Oomycota</taxon>
        <taxon>Peronosporomycetes</taxon>
        <taxon>Pythiales</taxon>
        <taxon>Pythiaceae</taxon>
    </lineage>
</organism>
<evidence type="ECO:0000313" key="1">
    <source>
        <dbReference type="EMBL" id="DBA04710.1"/>
    </source>
</evidence>
<proteinExistence type="predicted"/>
<protein>
    <submittedName>
        <fullName evidence="1">Uncharacterized protein</fullName>
    </submittedName>
</protein>
<accession>A0AAV2ZG30</accession>